<reference evidence="3 4" key="1">
    <citation type="submission" date="2018-11" db="EMBL/GenBank/DDBJ databases">
        <title>Sequencing the genomes of 1000 actinobacteria strains.</title>
        <authorList>
            <person name="Klenk H.-P."/>
        </authorList>
    </citation>
    <scope>NUCLEOTIDE SEQUENCE [LARGE SCALE GENOMIC DNA]</scope>
    <source>
        <strain evidence="3 4">DSM 13521</strain>
    </source>
</reference>
<keyword evidence="2" id="KW-0812">Transmembrane</keyword>
<feature type="transmembrane region" description="Helical" evidence="2">
    <location>
        <begin position="174"/>
        <end position="198"/>
    </location>
</feature>
<keyword evidence="2" id="KW-0472">Membrane</keyword>
<feature type="compositionally biased region" description="Acidic residues" evidence="1">
    <location>
        <begin position="350"/>
        <end position="371"/>
    </location>
</feature>
<dbReference type="AlphaFoldDB" id="A0A3N2D778"/>
<accession>A0A3N2D778</accession>
<sequence length="465" mass="48112">MVRRVLGVLLVVLGAASIVLGVLSATSWRTSDTVTVTTPSADVPVVVVEPGVAGIVDRVVDLTVTAADPTQTVTIVTARDVDADGWIGDAGVQRVEDLADWTELVTTTTEGEQEVPDPAVSDMWLKVQQAEGSIELEDFRAPEDRTVLMVVRDGTDGPAPTVSFTWHRDVATPYLMPLVGAGIAAVVLGIGLVVSSFVGRPSRAARAAEKERRRQGAAGVAVDEDRDTVILSRVTDGDADAPVRTSIAEGAAAAEAAGEPGDPTPSTLTRRELRALRAQSQAADLEVIAAGIGPASDDLASPDAPEAYADWLRSEEGGEAGAAAAGAAGAASDVSRGEAWRRRWGVGPAEETDGDAGADDGDDAAGDDTDVEERAAVEASEASEAFDDAEAEVEADEVEADDAGTDDAEAEVSETEDAPEPPDGDSQEASSDVDEAGDAERDGDEHEQHGDEHGDEAHHEGGEER</sequence>
<name>A0A3N2D778_9MICO</name>
<evidence type="ECO:0000313" key="3">
    <source>
        <dbReference type="EMBL" id="ROR95639.1"/>
    </source>
</evidence>
<dbReference type="Proteomes" id="UP000275356">
    <property type="component" value="Unassembled WGS sequence"/>
</dbReference>
<keyword evidence="4" id="KW-1185">Reference proteome</keyword>
<dbReference type="EMBL" id="RKHQ01000001">
    <property type="protein sequence ID" value="ROR95639.1"/>
    <property type="molecule type" value="Genomic_DNA"/>
</dbReference>
<feature type="compositionally biased region" description="Basic and acidic residues" evidence="1">
    <location>
        <begin position="438"/>
        <end position="465"/>
    </location>
</feature>
<keyword evidence="2" id="KW-1133">Transmembrane helix</keyword>
<gene>
    <name evidence="3" type="ORF">EDD28_0200</name>
</gene>
<evidence type="ECO:0000256" key="2">
    <source>
        <dbReference type="SAM" id="Phobius"/>
    </source>
</evidence>
<evidence type="ECO:0000256" key="1">
    <source>
        <dbReference type="SAM" id="MobiDB-lite"/>
    </source>
</evidence>
<feature type="compositionally biased region" description="Acidic residues" evidence="1">
    <location>
        <begin position="384"/>
        <end position="437"/>
    </location>
</feature>
<comment type="caution">
    <text evidence="3">The sequence shown here is derived from an EMBL/GenBank/DDBJ whole genome shotgun (WGS) entry which is preliminary data.</text>
</comment>
<protein>
    <submittedName>
        <fullName evidence="3">Uncharacterized protein</fullName>
    </submittedName>
</protein>
<feature type="compositionally biased region" description="Low complexity" evidence="1">
    <location>
        <begin position="321"/>
        <end position="331"/>
    </location>
</feature>
<dbReference type="RefSeq" id="WP_123737926.1">
    <property type="nucleotide sequence ID" value="NZ_RKHQ01000001.1"/>
</dbReference>
<organism evidence="3 4">
    <name type="scientific">Salana multivorans</name>
    <dbReference type="NCBI Taxonomy" id="120377"/>
    <lineage>
        <taxon>Bacteria</taxon>
        <taxon>Bacillati</taxon>
        <taxon>Actinomycetota</taxon>
        <taxon>Actinomycetes</taxon>
        <taxon>Micrococcales</taxon>
        <taxon>Beutenbergiaceae</taxon>
        <taxon>Salana</taxon>
    </lineage>
</organism>
<evidence type="ECO:0000313" key="4">
    <source>
        <dbReference type="Proteomes" id="UP000275356"/>
    </source>
</evidence>
<proteinExistence type="predicted"/>
<feature type="region of interest" description="Disordered" evidence="1">
    <location>
        <begin position="319"/>
        <end position="465"/>
    </location>
</feature>
<dbReference type="OrthoDB" id="3249401at2"/>